<feature type="compositionally biased region" description="Low complexity" evidence="4">
    <location>
        <begin position="348"/>
        <end position="357"/>
    </location>
</feature>
<keyword evidence="3" id="KW-0963">Cytoplasm</keyword>
<comment type="similarity">
    <text evidence="2">Belongs to the SPSB family.</text>
</comment>
<comment type="caution">
    <text evidence="7">The sequence shown here is derived from an EMBL/GenBank/DDBJ whole genome shotgun (WGS) entry which is preliminary data.</text>
</comment>
<comment type="subcellular location">
    <subcellularLocation>
        <location evidence="1">Cytoplasm</location>
    </subcellularLocation>
</comment>
<dbReference type="SMART" id="SM00449">
    <property type="entry name" value="SPRY"/>
    <property type="match status" value="1"/>
</dbReference>
<feature type="compositionally biased region" description="Polar residues" evidence="4">
    <location>
        <begin position="494"/>
        <end position="523"/>
    </location>
</feature>
<protein>
    <submittedName>
        <fullName evidence="7">SPRY domain-containing protein</fullName>
    </submittedName>
</protein>
<dbReference type="Pfam" id="PF07525">
    <property type="entry name" value="SOCS_box"/>
    <property type="match status" value="1"/>
</dbReference>
<evidence type="ECO:0000313" key="8">
    <source>
        <dbReference type="Proteomes" id="UP001201812"/>
    </source>
</evidence>
<evidence type="ECO:0000256" key="1">
    <source>
        <dbReference type="ARBA" id="ARBA00004496"/>
    </source>
</evidence>
<dbReference type="Pfam" id="PF00622">
    <property type="entry name" value="SPRY"/>
    <property type="match status" value="1"/>
</dbReference>
<dbReference type="GO" id="GO:0043161">
    <property type="term" value="P:proteasome-mediated ubiquitin-dependent protein catabolic process"/>
    <property type="evidence" value="ECO:0007669"/>
    <property type="project" value="TreeGrafter"/>
</dbReference>
<dbReference type="InterPro" id="IPR050672">
    <property type="entry name" value="FBXO45-Fsn/SPSB_families"/>
</dbReference>
<dbReference type="InterPro" id="IPR043136">
    <property type="entry name" value="B30.2/SPRY_sf"/>
</dbReference>
<dbReference type="InterPro" id="IPR003877">
    <property type="entry name" value="SPRY_dom"/>
</dbReference>
<feature type="compositionally biased region" description="Polar residues" evidence="4">
    <location>
        <begin position="382"/>
        <end position="402"/>
    </location>
</feature>
<dbReference type="GO" id="GO:0005737">
    <property type="term" value="C:cytoplasm"/>
    <property type="evidence" value="ECO:0007669"/>
    <property type="project" value="UniProtKB-SubCell"/>
</dbReference>
<dbReference type="InterPro" id="IPR001496">
    <property type="entry name" value="SOCS_box"/>
</dbReference>
<gene>
    <name evidence="7" type="ORF">DdX_12532</name>
</gene>
<feature type="region of interest" description="Disordered" evidence="4">
    <location>
        <begin position="382"/>
        <end position="414"/>
    </location>
</feature>
<dbReference type="PROSITE" id="PS50188">
    <property type="entry name" value="B302_SPRY"/>
    <property type="match status" value="1"/>
</dbReference>
<feature type="domain" description="B30.2/SPRY" evidence="5">
    <location>
        <begin position="545"/>
        <end position="744"/>
    </location>
</feature>
<accession>A0AAD4MYL1</accession>
<sequence length="787" mass="86974">MLDLAPMEDDVISSARIPSIPISPGDPFLSIQPQDSEAVPERISIENFGNFQPTIQDIAESFQDPPETPEAQTWTLPQAEVLFSGTNFLTNSFKIPTHLPKSSFPGQIPGMCHYSGTNHNDSMASLTSMDFEDPQFHEETGDESRDSLDPPAAVVRLVNLKRKKARVQSSNVVKSAELLKDLRASRSGPSSHLPGFACLTCSKGSSNFTVTNCHHLNFNRYFADSAPQGIVPGKSIDEGFADMEGDSSGMEWSSPIFSAVEVGEQVKQALKRRQSDNYSPELAVRLSKLSHTMREDVEKWCFSNNDLSERSATSAIPSSAIPWPIVSNPGPTRIPGPHTAPPLPQSNPPQSQTNPIYQEEDRQEEYRRLHRDLERIAGCQKLTPTKVSQSQHNGILSAGQPSRRQRRVLSSSTSTNAAANYLPLDSSGASIEERHSVLEPLAGEVGPQASASRRSNIQINIARGLIDLARGHHSSNLSGSSSRAIHRRSAKLQAGNSATISAHQSGTNRGPQAESANSSTAQRAISPAHPLNIAHALVDEASMQPYKFDVVLGMPLPSREEMERHAWNPDDRSLNIYVKDEDRLTLHRHPVAQSTDCIRGKVGYTRGFHVWQLVWPMSQRGTHPVVGVATKECPLHATGYNALIGSNTDSYGWDIVQNKCYHDSRNTKGWSYPNYPSSSVDDTFQAPDKFYCILDMDEGYMAFATSKQYLGVAFRGLKGKKVHPIVSAVWGHAEITIRYMGGLDPEPRQLMDVCRRTIRLQLGRERLDRIEELKLPPTLMNYLLYQS</sequence>
<dbReference type="FunFam" id="2.60.120.920:FF:000007">
    <property type="entry name" value="SPRY domain-containing SOCS box protein 1"/>
    <property type="match status" value="1"/>
</dbReference>
<organism evidence="7 8">
    <name type="scientific">Ditylenchus destructor</name>
    <dbReference type="NCBI Taxonomy" id="166010"/>
    <lineage>
        <taxon>Eukaryota</taxon>
        <taxon>Metazoa</taxon>
        <taxon>Ecdysozoa</taxon>
        <taxon>Nematoda</taxon>
        <taxon>Chromadorea</taxon>
        <taxon>Rhabditida</taxon>
        <taxon>Tylenchina</taxon>
        <taxon>Tylenchomorpha</taxon>
        <taxon>Sphaerularioidea</taxon>
        <taxon>Anguinidae</taxon>
        <taxon>Anguininae</taxon>
        <taxon>Ditylenchus</taxon>
    </lineage>
</organism>
<name>A0AAD4MYL1_9BILA</name>
<reference evidence="7" key="1">
    <citation type="submission" date="2022-01" db="EMBL/GenBank/DDBJ databases">
        <title>Genome Sequence Resource for Two Populations of Ditylenchus destructor, the Migratory Endoparasitic Phytonematode.</title>
        <authorList>
            <person name="Zhang H."/>
            <person name="Lin R."/>
            <person name="Xie B."/>
        </authorList>
    </citation>
    <scope>NUCLEOTIDE SEQUENCE</scope>
    <source>
        <strain evidence="7">BazhouSP</strain>
    </source>
</reference>
<dbReference type="FunFam" id="1.10.750.20:FF:000001">
    <property type="entry name" value="Ankyrin repeat and SOCS box containing 1"/>
    <property type="match status" value="1"/>
</dbReference>
<dbReference type="Gene3D" id="2.60.120.920">
    <property type="match status" value="1"/>
</dbReference>
<feature type="compositionally biased region" description="Pro residues" evidence="4">
    <location>
        <begin position="332"/>
        <end position="347"/>
    </location>
</feature>
<evidence type="ECO:0000256" key="4">
    <source>
        <dbReference type="SAM" id="MobiDB-lite"/>
    </source>
</evidence>
<dbReference type="Gene3D" id="1.10.750.20">
    <property type="entry name" value="SOCS box"/>
    <property type="match status" value="1"/>
</dbReference>
<dbReference type="InterPro" id="IPR013320">
    <property type="entry name" value="ConA-like_dom_sf"/>
</dbReference>
<dbReference type="SUPFAM" id="SSF49899">
    <property type="entry name" value="Concanavalin A-like lectins/glucanases"/>
    <property type="match status" value="1"/>
</dbReference>
<feature type="region of interest" description="Disordered" evidence="4">
    <location>
        <begin position="474"/>
        <end position="524"/>
    </location>
</feature>
<dbReference type="AlphaFoldDB" id="A0AAD4MYL1"/>
<dbReference type="EMBL" id="JAKKPZ010000042">
    <property type="protein sequence ID" value="KAI1707158.1"/>
    <property type="molecule type" value="Genomic_DNA"/>
</dbReference>
<dbReference type="PROSITE" id="PS50225">
    <property type="entry name" value="SOCS"/>
    <property type="match status" value="1"/>
</dbReference>
<dbReference type="PANTHER" id="PTHR12245">
    <property type="entry name" value="SPRY DOMAIN CONTAINING SOCS BOX PROTEIN"/>
    <property type="match status" value="1"/>
</dbReference>
<evidence type="ECO:0000259" key="5">
    <source>
        <dbReference type="PROSITE" id="PS50188"/>
    </source>
</evidence>
<keyword evidence="8" id="KW-1185">Reference proteome</keyword>
<dbReference type="InterPro" id="IPR001870">
    <property type="entry name" value="B30.2/SPRY"/>
</dbReference>
<dbReference type="CDD" id="cd12906">
    <property type="entry name" value="SPRY_SOCS1-2-4"/>
    <property type="match status" value="1"/>
</dbReference>
<dbReference type="GO" id="GO:0019005">
    <property type="term" value="C:SCF ubiquitin ligase complex"/>
    <property type="evidence" value="ECO:0007669"/>
    <property type="project" value="TreeGrafter"/>
</dbReference>
<feature type="domain" description="SOCS box" evidence="6">
    <location>
        <begin position="734"/>
        <end position="787"/>
    </location>
</feature>
<evidence type="ECO:0000259" key="6">
    <source>
        <dbReference type="PROSITE" id="PS50225"/>
    </source>
</evidence>
<evidence type="ECO:0000313" key="7">
    <source>
        <dbReference type="EMBL" id="KAI1707158.1"/>
    </source>
</evidence>
<evidence type="ECO:0000256" key="3">
    <source>
        <dbReference type="ARBA" id="ARBA00022490"/>
    </source>
</evidence>
<dbReference type="PANTHER" id="PTHR12245:SF11">
    <property type="entry name" value="PROTEIN GUSTAVUS"/>
    <property type="match status" value="1"/>
</dbReference>
<proteinExistence type="inferred from homology"/>
<dbReference type="Proteomes" id="UP001201812">
    <property type="component" value="Unassembled WGS sequence"/>
</dbReference>
<dbReference type="SMART" id="SM00969">
    <property type="entry name" value="SOCS_box"/>
    <property type="match status" value="1"/>
</dbReference>
<feature type="region of interest" description="Disordered" evidence="4">
    <location>
        <begin position="320"/>
        <end position="365"/>
    </location>
</feature>
<evidence type="ECO:0000256" key="2">
    <source>
        <dbReference type="ARBA" id="ARBA00010910"/>
    </source>
</evidence>